<keyword evidence="5 13" id="KW-0812">Transmembrane</keyword>
<dbReference type="PANTHER" id="PTHR15362:SF7">
    <property type="entry name" value="PHOSPHATIDYLSERINE SYNTHASE 2"/>
    <property type="match status" value="1"/>
</dbReference>
<organism evidence="14 15">
    <name type="scientific">Plasmodium falciparum (isolate Palo Alto / Uganda)</name>
    <dbReference type="NCBI Taxonomy" id="57270"/>
    <lineage>
        <taxon>Eukaryota</taxon>
        <taxon>Sar</taxon>
        <taxon>Alveolata</taxon>
        <taxon>Apicomplexa</taxon>
        <taxon>Aconoidasida</taxon>
        <taxon>Haemosporida</taxon>
        <taxon>Plasmodiidae</taxon>
        <taxon>Plasmodium</taxon>
        <taxon>Plasmodium (Laverania)</taxon>
    </lineage>
</organism>
<keyword evidence="4" id="KW-0808">Transferase</keyword>
<evidence type="ECO:0000256" key="2">
    <source>
        <dbReference type="ARBA" id="ARBA00005189"/>
    </source>
</evidence>
<evidence type="ECO:0000313" key="14">
    <source>
        <dbReference type="EMBL" id="ETW55456.1"/>
    </source>
</evidence>
<evidence type="ECO:0000256" key="13">
    <source>
        <dbReference type="SAM" id="Phobius"/>
    </source>
</evidence>
<keyword evidence="8" id="KW-0443">Lipid metabolism</keyword>
<feature type="transmembrane region" description="Helical" evidence="13">
    <location>
        <begin position="69"/>
        <end position="88"/>
    </location>
</feature>
<proteinExistence type="predicted"/>
<gene>
    <name evidence="14" type="ORF">PFUGPA_02615</name>
</gene>
<sequence length="257" mass="30873">MKYFNIELYDWKIPDKIKPNKKNIIFPTIDKLCRKVFTNSSTLLLLIFLSFITNIIDLNVFFLKAEIQLHHVNLIVIARTFAIGFISGKACKEFYRFLKEGSLVMSLFNLITLYYVMQKYAKTPKISILTKILNYLILIYYVIIMFLHFFSTSEVRTILRFLNKNIEFHAVEKSYMENCNNLANISDKIDWFVCAHLWGWFAKGMIIRNFFLLNINSVIFELIELRFQHILPNFYECWWDHVSEKKKKKKKKKKHEY</sequence>
<feature type="transmembrane region" description="Helical" evidence="13">
    <location>
        <begin position="132"/>
        <end position="150"/>
    </location>
</feature>
<feature type="transmembrane region" description="Helical" evidence="13">
    <location>
        <begin position="43"/>
        <end position="63"/>
    </location>
</feature>
<evidence type="ECO:0000313" key="15">
    <source>
        <dbReference type="Proteomes" id="UP000019103"/>
    </source>
</evidence>
<dbReference type="Proteomes" id="UP000019103">
    <property type="component" value="Unassembled WGS sequence"/>
</dbReference>
<reference evidence="14 15" key="2">
    <citation type="submission" date="2013-02" db="EMBL/GenBank/DDBJ databases">
        <title>The Genome Sequence of Plasmodium falciparum Palo Alto/Uganda.</title>
        <authorList>
            <consortium name="The Broad Institute Genome Sequencing Platform"/>
            <consortium name="The Broad Institute Genome Sequencing Center for Infectious Disease"/>
            <person name="Neafsey D."/>
            <person name="Cheeseman I."/>
            <person name="Volkman S."/>
            <person name="Adams J."/>
            <person name="Walker B."/>
            <person name="Young S.K."/>
            <person name="Zeng Q."/>
            <person name="Gargeya S."/>
            <person name="Fitzgerald M."/>
            <person name="Haas B."/>
            <person name="Abouelleil A."/>
            <person name="Alvarado L."/>
            <person name="Arachchi H.M."/>
            <person name="Berlin A.M."/>
            <person name="Chapman S.B."/>
            <person name="Dewar J."/>
            <person name="Goldberg J."/>
            <person name="Griggs A."/>
            <person name="Gujja S."/>
            <person name="Hansen M."/>
            <person name="Howarth C."/>
            <person name="Imamovic A."/>
            <person name="Larimer J."/>
            <person name="McCowan C."/>
            <person name="Murphy C."/>
            <person name="Neiman D."/>
            <person name="Pearson M."/>
            <person name="Priest M."/>
            <person name="Roberts A."/>
            <person name="Saif S."/>
            <person name="Shea T."/>
            <person name="Sisk P."/>
            <person name="Sykes S."/>
            <person name="Wortman J."/>
            <person name="Nusbaum C."/>
            <person name="Birren B."/>
        </authorList>
    </citation>
    <scope>NUCLEOTIDE SEQUENCE [LARGE SCALE GENOMIC DNA]</scope>
    <source>
        <strain evidence="14 15">Palo Alto/Uganda</strain>
    </source>
</reference>
<dbReference type="OrthoDB" id="10265393at2759"/>
<dbReference type="AlphaFoldDB" id="W4J1F0"/>
<evidence type="ECO:0000256" key="7">
    <source>
        <dbReference type="ARBA" id="ARBA00022989"/>
    </source>
</evidence>
<dbReference type="Pfam" id="PF03034">
    <property type="entry name" value="PSS"/>
    <property type="match status" value="2"/>
</dbReference>
<evidence type="ECO:0000256" key="5">
    <source>
        <dbReference type="ARBA" id="ARBA00022692"/>
    </source>
</evidence>
<evidence type="ECO:0000256" key="12">
    <source>
        <dbReference type="ARBA" id="ARBA00025707"/>
    </source>
</evidence>
<protein>
    <submittedName>
        <fullName evidence="14">Uncharacterized protein</fullName>
    </submittedName>
</protein>
<accession>W4J1F0</accession>
<dbReference type="GO" id="GO:0005789">
    <property type="term" value="C:endoplasmic reticulum membrane"/>
    <property type="evidence" value="ECO:0007669"/>
    <property type="project" value="UniProtKB-SubCell"/>
</dbReference>
<name>W4J1F0_PLAFP</name>
<comment type="pathway">
    <text evidence="2">Lipid metabolism.</text>
</comment>
<evidence type="ECO:0000256" key="10">
    <source>
        <dbReference type="ARBA" id="ARBA00023209"/>
    </source>
</evidence>
<keyword evidence="6" id="KW-0256">Endoplasmic reticulum</keyword>
<evidence type="ECO:0000256" key="8">
    <source>
        <dbReference type="ARBA" id="ARBA00023098"/>
    </source>
</evidence>
<evidence type="ECO:0000256" key="4">
    <source>
        <dbReference type="ARBA" id="ARBA00022679"/>
    </source>
</evidence>
<keyword evidence="11" id="KW-1208">Phospholipid metabolism</keyword>
<reference evidence="14 15" key="1">
    <citation type="submission" date="2013-02" db="EMBL/GenBank/DDBJ databases">
        <title>The Genome Annotation of Plasmodium falciparum Palo Alto/Uganda.</title>
        <authorList>
            <consortium name="The Broad Institute Genome Sequencing Platform"/>
            <consortium name="The Broad Institute Genome Sequencing Center for Infectious Disease"/>
            <person name="Neafsey D."/>
            <person name="Hoffman S."/>
            <person name="Volkman S."/>
            <person name="Rosenthal P."/>
            <person name="Walker B."/>
            <person name="Young S.K."/>
            <person name="Zeng Q."/>
            <person name="Gargeya S."/>
            <person name="Fitzgerald M."/>
            <person name="Haas B."/>
            <person name="Abouelleil A."/>
            <person name="Allen A.W."/>
            <person name="Alvarado L."/>
            <person name="Arachchi H.M."/>
            <person name="Berlin A.M."/>
            <person name="Chapman S.B."/>
            <person name="Gainer-Dewar J."/>
            <person name="Goldberg J."/>
            <person name="Griggs A."/>
            <person name="Gujja S."/>
            <person name="Hansen M."/>
            <person name="Howarth C."/>
            <person name="Imamovic A."/>
            <person name="Ireland A."/>
            <person name="Larimer J."/>
            <person name="McCowan C."/>
            <person name="Murphy C."/>
            <person name="Pearson M."/>
            <person name="Poon T.W."/>
            <person name="Priest M."/>
            <person name="Roberts A."/>
            <person name="Saif S."/>
            <person name="Shea T."/>
            <person name="Sisk P."/>
            <person name="Sykes S."/>
            <person name="Wortman J."/>
            <person name="Nusbaum C."/>
            <person name="Birren B."/>
        </authorList>
    </citation>
    <scope>NUCLEOTIDE SEQUENCE [LARGE SCALE GENOMIC DNA]</scope>
    <source>
        <strain evidence="14 15">Palo Alto/Uganda</strain>
    </source>
</reference>
<evidence type="ECO:0000256" key="3">
    <source>
        <dbReference type="ARBA" id="ARBA00022516"/>
    </source>
</evidence>
<keyword evidence="10" id="KW-0594">Phospholipid biosynthesis</keyword>
<dbReference type="EMBL" id="KI927341">
    <property type="protein sequence ID" value="ETW55456.1"/>
    <property type="molecule type" value="Genomic_DNA"/>
</dbReference>
<evidence type="ECO:0000256" key="1">
    <source>
        <dbReference type="ARBA" id="ARBA00004477"/>
    </source>
</evidence>
<keyword evidence="3" id="KW-0444">Lipid biosynthesis</keyword>
<dbReference type="GO" id="GO:0106245">
    <property type="term" value="F:L-serine-phosphatidylethanolamine phosphatidyltransferase activity"/>
    <property type="evidence" value="ECO:0007669"/>
    <property type="project" value="InterPro"/>
</dbReference>
<dbReference type="InterPro" id="IPR004277">
    <property type="entry name" value="PSS"/>
</dbReference>
<dbReference type="PANTHER" id="PTHR15362">
    <property type="entry name" value="PHOSPHATIDYLINOSITOL SYNTHASE"/>
    <property type="match status" value="1"/>
</dbReference>
<keyword evidence="7 13" id="KW-1133">Transmembrane helix</keyword>
<keyword evidence="9 13" id="KW-0472">Membrane</keyword>
<comment type="subcellular location">
    <subcellularLocation>
        <location evidence="1">Endoplasmic reticulum membrane</location>
        <topology evidence="1">Multi-pass membrane protein</topology>
    </subcellularLocation>
</comment>
<dbReference type="GO" id="GO:0006659">
    <property type="term" value="P:phosphatidylserine biosynthetic process"/>
    <property type="evidence" value="ECO:0007669"/>
    <property type="project" value="InterPro"/>
</dbReference>
<feature type="transmembrane region" description="Helical" evidence="13">
    <location>
        <begin position="100"/>
        <end position="117"/>
    </location>
</feature>
<evidence type="ECO:0000256" key="6">
    <source>
        <dbReference type="ARBA" id="ARBA00022824"/>
    </source>
</evidence>
<evidence type="ECO:0000256" key="9">
    <source>
        <dbReference type="ARBA" id="ARBA00023136"/>
    </source>
</evidence>
<comment type="pathway">
    <text evidence="12">Phospholipid metabolism.</text>
</comment>
<evidence type="ECO:0000256" key="11">
    <source>
        <dbReference type="ARBA" id="ARBA00023264"/>
    </source>
</evidence>